<dbReference type="AlphaFoldDB" id="A0A0S3SFG5"/>
<evidence type="ECO:0000313" key="2">
    <source>
        <dbReference type="EMBL" id="BAT91570.1"/>
    </source>
</evidence>
<accession>A0A0S3SFG5</accession>
<keyword evidence="1" id="KW-0812">Transmembrane</keyword>
<sequence>MLHHHLTQKYHSSYLKNINQFEQQQTSSSVIPGLPASLMPISACILNSLIHGCYIQILILKFVICLMLKQPTCKRHWNTQFGSLILMTIHDLMYLSHAS</sequence>
<reference evidence="2 3" key="1">
    <citation type="journal article" date="2015" name="Sci. Rep.">
        <title>The power of single molecule real-time sequencing technology in the de novo assembly of a eukaryotic genome.</title>
        <authorList>
            <person name="Sakai H."/>
            <person name="Naito K."/>
            <person name="Ogiso-Tanaka E."/>
            <person name="Takahashi Y."/>
            <person name="Iseki K."/>
            <person name="Muto C."/>
            <person name="Satou K."/>
            <person name="Teruya K."/>
            <person name="Shiroma A."/>
            <person name="Shimoji M."/>
            <person name="Hirano T."/>
            <person name="Itoh T."/>
            <person name="Kaga A."/>
            <person name="Tomooka N."/>
        </authorList>
    </citation>
    <scope>NUCLEOTIDE SEQUENCE [LARGE SCALE GENOMIC DNA]</scope>
    <source>
        <strain evidence="3">cv. Shumari</strain>
    </source>
</reference>
<keyword evidence="3" id="KW-1185">Reference proteome</keyword>
<protein>
    <submittedName>
        <fullName evidence="2">Uncharacterized protein</fullName>
    </submittedName>
</protein>
<dbReference type="Proteomes" id="UP000291084">
    <property type="component" value="Chromosome 7"/>
</dbReference>
<evidence type="ECO:0000256" key="1">
    <source>
        <dbReference type="SAM" id="Phobius"/>
    </source>
</evidence>
<feature type="transmembrane region" description="Helical" evidence="1">
    <location>
        <begin position="49"/>
        <end position="68"/>
    </location>
</feature>
<gene>
    <name evidence="2" type="primary">Vigan.07G017800</name>
    <name evidence="2" type="ORF">VIGAN_07017800</name>
</gene>
<evidence type="ECO:0000313" key="3">
    <source>
        <dbReference type="Proteomes" id="UP000291084"/>
    </source>
</evidence>
<dbReference type="EMBL" id="AP015040">
    <property type="protein sequence ID" value="BAT91570.1"/>
    <property type="molecule type" value="Genomic_DNA"/>
</dbReference>
<keyword evidence="1" id="KW-0472">Membrane</keyword>
<proteinExistence type="predicted"/>
<organism evidence="2 3">
    <name type="scientific">Vigna angularis var. angularis</name>
    <dbReference type="NCBI Taxonomy" id="157739"/>
    <lineage>
        <taxon>Eukaryota</taxon>
        <taxon>Viridiplantae</taxon>
        <taxon>Streptophyta</taxon>
        <taxon>Embryophyta</taxon>
        <taxon>Tracheophyta</taxon>
        <taxon>Spermatophyta</taxon>
        <taxon>Magnoliopsida</taxon>
        <taxon>eudicotyledons</taxon>
        <taxon>Gunneridae</taxon>
        <taxon>Pentapetalae</taxon>
        <taxon>rosids</taxon>
        <taxon>fabids</taxon>
        <taxon>Fabales</taxon>
        <taxon>Fabaceae</taxon>
        <taxon>Papilionoideae</taxon>
        <taxon>50 kb inversion clade</taxon>
        <taxon>NPAAA clade</taxon>
        <taxon>indigoferoid/millettioid clade</taxon>
        <taxon>Phaseoleae</taxon>
        <taxon>Vigna</taxon>
    </lineage>
</organism>
<name>A0A0S3SFG5_PHAAN</name>
<keyword evidence="1" id="KW-1133">Transmembrane helix</keyword>